<dbReference type="PROSITE" id="PS01081">
    <property type="entry name" value="HTH_TETR_1"/>
    <property type="match status" value="1"/>
</dbReference>
<feature type="domain" description="HTH tetR-type" evidence="6">
    <location>
        <begin position="11"/>
        <end position="71"/>
    </location>
</feature>
<dbReference type="InterPro" id="IPR050109">
    <property type="entry name" value="HTH-type_TetR-like_transc_reg"/>
</dbReference>
<dbReference type="Proteomes" id="UP001596540">
    <property type="component" value="Unassembled WGS sequence"/>
</dbReference>
<dbReference type="SUPFAM" id="SSF46689">
    <property type="entry name" value="Homeodomain-like"/>
    <property type="match status" value="1"/>
</dbReference>
<keyword evidence="2" id="KW-0805">Transcription regulation</keyword>
<evidence type="ECO:0000259" key="6">
    <source>
        <dbReference type="PROSITE" id="PS50977"/>
    </source>
</evidence>
<evidence type="ECO:0000256" key="1">
    <source>
        <dbReference type="ARBA" id="ARBA00022491"/>
    </source>
</evidence>
<comment type="caution">
    <text evidence="7">The sequence shown here is derived from an EMBL/GenBank/DDBJ whole genome shotgun (WGS) entry which is preliminary data.</text>
</comment>
<dbReference type="RefSeq" id="WP_379869986.1">
    <property type="nucleotide sequence ID" value="NZ_JBHTBH010000003.1"/>
</dbReference>
<reference evidence="8" key="1">
    <citation type="journal article" date="2019" name="Int. J. Syst. Evol. Microbiol.">
        <title>The Global Catalogue of Microorganisms (GCM) 10K type strain sequencing project: providing services to taxonomists for standard genome sequencing and annotation.</title>
        <authorList>
            <consortium name="The Broad Institute Genomics Platform"/>
            <consortium name="The Broad Institute Genome Sequencing Center for Infectious Disease"/>
            <person name="Wu L."/>
            <person name="Ma J."/>
        </authorList>
    </citation>
    <scope>NUCLEOTIDE SEQUENCE [LARGE SCALE GENOMIC DNA]</scope>
    <source>
        <strain evidence="8">CGMCC 4.7382</strain>
    </source>
</reference>
<dbReference type="InterPro" id="IPR036271">
    <property type="entry name" value="Tet_transcr_reg_TetR-rel_C_sf"/>
</dbReference>
<dbReference type="Pfam" id="PF13977">
    <property type="entry name" value="TetR_C_6"/>
    <property type="match status" value="1"/>
</dbReference>
<dbReference type="InterPro" id="IPR009057">
    <property type="entry name" value="Homeodomain-like_sf"/>
</dbReference>
<name>A0ABW2KC01_9ACTN</name>
<keyword evidence="8" id="KW-1185">Reference proteome</keyword>
<feature type="DNA-binding region" description="H-T-H motif" evidence="5">
    <location>
        <begin position="34"/>
        <end position="53"/>
    </location>
</feature>
<evidence type="ECO:0000256" key="3">
    <source>
        <dbReference type="ARBA" id="ARBA00023125"/>
    </source>
</evidence>
<keyword evidence="1" id="KW-0678">Repressor</keyword>
<dbReference type="Gene3D" id="1.10.357.10">
    <property type="entry name" value="Tetracycline Repressor, domain 2"/>
    <property type="match status" value="1"/>
</dbReference>
<gene>
    <name evidence="7" type="ORF">ACFQRF_07580</name>
</gene>
<evidence type="ECO:0000313" key="8">
    <source>
        <dbReference type="Proteomes" id="UP001596540"/>
    </source>
</evidence>
<dbReference type="InterPro" id="IPR001647">
    <property type="entry name" value="HTH_TetR"/>
</dbReference>
<keyword evidence="4" id="KW-0804">Transcription</keyword>
<protein>
    <submittedName>
        <fullName evidence="7">TetR/AcrR family transcriptional regulator</fullName>
    </submittedName>
</protein>
<dbReference type="InterPro" id="IPR039538">
    <property type="entry name" value="BetI_C"/>
</dbReference>
<sequence>MARTADPDRTAQRREAILLAAGRLFGERGYERTTVAHIAEAAGLSAASVFYYFADKPAVFRAVFERDLPLAEALIDRHADAADPVAAILDVLSDQARDAADPGAAGMVVELLRRVEHDPDLLSVVTRTARVVRDGLAGLIARGIEDGAVDPDLDPAEAASWLQAIVDATYLNARPGHSPVAALRRTALAYLAPNQPGGTHHHE</sequence>
<evidence type="ECO:0000256" key="5">
    <source>
        <dbReference type="PROSITE-ProRule" id="PRU00335"/>
    </source>
</evidence>
<proteinExistence type="predicted"/>
<dbReference type="SUPFAM" id="SSF48498">
    <property type="entry name" value="Tetracyclin repressor-like, C-terminal domain"/>
    <property type="match status" value="1"/>
</dbReference>
<accession>A0ABW2KC01</accession>
<organism evidence="7 8">
    <name type="scientific">Marinactinospora rubrisoli</name>
    <dbReference type="NCBI Taxonomy" id="2715399"/>
    <lineage>
        <taxon>Bacteria</taxon>
        <taxon>Bacillati</taxon>
        <taxon>Actinomycetota</taxon>
        <taxon>Actinomycetes</taxon>
        <taxon>Streptosporangiales</taxon>
        <taxon>Nocardiopsidaceae</taxon>
        <taxon>Marinactinospora</taxon>
    </lineage>
</organism>
<evidence type="ECO:0000313" key="7">
    <source>
        <dbReference type="EMBL" id="MFC7327601.1"/>
    </source>
</evidence>
<dbReference type="PROSITE" id="PS50977">
    <property type="entry name" value="HTH_TETR_2"/>
    <property type="match status" value="1"/>
</dbReference>
<evidence type="ECO:0000256" key="4">
    <source>
        <dbReference type="ARBA" id="ARBA00023163"/>
    </source>
</evidence>
<dbReference type="PANTHER" id="PTHR30055">
    <property type="entry name" value="HTH-TYPE TRANSCRIPTIONAL REGULATOR RUTR"/>
    <property type="match status" value="1"/>
</dbReference>
<keyword evidence="3 5" id="KW-0238">DNA-binding</keyword>
<evidence type="ECO:0000256" key="2">
    <source>
        <dbReference type="ARBA" id="ARBA00023015"/>
    </source>
</evidence>
<dbReference type="InterPro" id="IPR023772">
    <property type="entry name" value="DNA-bd_HTH_TetR-type_CS"/>
</dbReference>
<dbReference type="Pfam" id="PF00440">
    <property type="entry name" value="TetR_N"/>
    <property type="match status" value="1"/>
</dbReference>
<dbReference type="EMBL" id="JBHTBH010000003">
    <property type="protein sequence ID" value="MFC7327601.1"/>
    <property type="molecule type" value="Genomic_DNA"/>
</dbReference>
<dbReference type="PRINTS" id="PR00455">
    <property type="entry name" value="HTHTETR"/>
</dbReference>
<dbReference type="PANTHER" id="PTHR30055:SF226">
    <property type="entry name" value="HTH-TYPE TRANSCRIPTIONAL REGULATOR PKSA"/>
    <property type="match status" value="1"/>
</dbReference>